<dbReference type="GO" id="GO:0047938">
    <property type="term" value="F:glucose-6-phosphate 1-epimerase activity"/>
    <property type="evidence" value="ECO:0007669"/>
    <property type="project" value="UniProtKB-UniRule"/>
</dbReference>
<dbReference type="GO" id="GO:0005737">
    <property type="term" value="C:cytoplasm"/>
    <property type="evidence" value="ECO:0007669"/>
    <property type="project" value="TreeGrafter"/>
</dbReference>
<sequence>MRVVPRASALNERIIQDANAAFSIPGSVVFEEGKGGLPVCKLTHKNGGTAEVYLFGACVTSWCQPSGDEVLFVRPDAVWDKSKPISGGIPICFPRFGPSPEMQQHGFARNVDWVVCSSSADPNPDDPEPSVMFKLKDNDYTREMWDVGFEATYEVTLRRDKLKIEFCVRNPPGAEKPIDFTAAVHTYIEVVDAASPECLVRGLKGKRYIDKAIDTDNLAPEPCAGDVTFGTGLIDRVFQETEPEALLHVGTGAAVSVENTRGWTDTVVWNPHETLDKEGTWKKFVCVESAAISSKVTLDPEKVWRAETNLCVIDL</sequence>
<comment type="catalytic activity">
    <reaction evidence="1">
        <text>alpha-D-glucose 6-phosphate = beta-D-glucose 6-phosphate</text>
        <dbReference type="Rhea" id="RHEA:16249"/>
        <dbReference type="ChEBI" id="CHEBI:58225"/>
        <dbReference type="ChEBI" id="CHEBI:58247"/>
        <dbReference type="EC" id="5.1.3.15"/>
    </reaction>
</comment>
<dbReference type="KEGG" id="mis:MICPUN_98755"/>
<dbReference type="InterPro" id="IPR025532">
    <property type="entry name" value="G6P_1-epimerase"/>
</dbReference>
<dbReference type="Gene3D" id="2.70.98.10">
    <property type="match status" value="1"/>
</dbReference>
<protein>
    <recommendedName>
        <fullName evidence="3 5">glucose-6-phosphate 1-epimerase</fullName>
        <ecNumber evidence="3 5">5.1.3.15</ecNumber>
    </recommendedName>
</protein>
<dbReference type="InterPro" id="IPR008183">
    <property type="entry name" value="Aldose_1/G6P_1-epimerase"/>
</dbReference>
<name>C1DYU3_MICCC</name>
<feature type="active site" evidence="6">
    <location>
        <position position="185"/>
    </location>
</feature>
<evidence type="ECO:0000256" key="1">
    <source>
        <dbReference type="ARBA" id="ARBA00001096"/>
    </source>
</evidence>
<evidence type="ECO:0000256" key="4">
    <source>
        <dbReference type="ARBA" id="ARBA00023235"/>
    </source>
</evidence>
<gene>
    <name evidence="7" type="ORF">MICPUN_98755</name>
</gene>
<dbReference type="STRING" id="296587.C1DYU3"/>
<dbReference type="EMBL" id="CP001323">
    <property type="protein sequence ID" value="ACO61488.1"/>
    <property type="molecule type" value="Genomic_DNA"/>
</dbReference>
<dbReference type="GO" id="GO:0005975">
    <property type="term" value="P:carbohydrate metabolic process"/>
    <property type="evidence" value="ECO:0007669"/>
    <property type="project" value="InterPro"/>
</dbReference>
<dbReference type="eggNOG" id="KOG1594">
    <property type="taxonomic scope" value="Eukaryota"/>
</dbReference>
<evidence type="ECO:0000256" key="2">
    <source>
        <dbReference type="ARBA" id="ARBA00005866"/>
    </source>
</evidence>
<dbReference type="OrthoDB" id="1659429at2759"/>
<organism evidence="7 8">
    <name type="scientific">Micromonas commoda (strain RCC299 / NOUM17 / CCMP2709)</name>
    <name type="common">Picoplanktonic green alga</name>
    <dbReference type="NCBI Taxonomy" id="296587"/>
    <lineage>
        <taxon>Eukaryota</taxon>
        <taxon>Viridiplantae</taxon>
        <taxon>Chlorophyta</taxon>
        <taxon>Mamiellophyceae</taxon>
        <taxon>Mamiellales</taxon>
        <taxon>Mamiellaceae</taxon>
        <taxon>Micromonas</taxon>
    </lineage>
</organism>
<evidence type="ECO:0000256" key="6">
    <source>
        <dbReference type="PIRSR" id="PIRSR016020-1"/>
    </source>
</evidence>
<dbReference type="Pfam" id="PF01263">
    <property type="entry name" value="Aldose_epim"/>
    <property type="match status" value="1"/>
</dbReference>
<keyword evidence="8" id="KW-1185">Reference proteome</keyword>
<evidence type="ECO:0000313" key="7">
    <source>
        <dbReference type="EMBL" id="ACO61488.1"/>
    </source>
</evidence>
<dbReference type="PIRSF" id="PIRSF016020">
    <property type="entry name" value="PHexose_mutarotase"/>
    <property type="match status" value="1"/>
</dbReference>
<dbReference type="InParanoid" id="C1DYU3"/>
<feature type="active site" evidence="6">
    <location>
        <position position="288"/>
    </location>
</feature>
<dbReference type="SUPFAM" id="SSF74650">
    <property type="entry name" value="Galactose mutarotase-like"/>
    <property type="match status" value="1"/>
</dbReference>
<dbReference type="InterPro" id="IPR011013">
    <property type="entry name" value="Gal_mutarotase_sf_dom"/>
</dbReference>
<reference evidence="7 8" key="1">
    <citation type="journal article" date="2009" name="Science">
        <title>Green evolution and dynamic adaptations revealed by genomes of the marine picoeukaryotes Micromonas.</title>
        <authorList>
            <person name="Worden A.Z."/>
            <person name="Lee J.H."/>
            <person name="Mock T."/>
            <person name="Rouze P."/>
            <person name="Simmons M.P."/>
            <person name="Aerts A.L."/>
            <person name="Allen A.E."/>
            <person name="Cuvelier M.L."/>
            <person name="Derelle E."/>
            <person name="Everett M.V."/>
            <person name="Foulon E."/>
            <person name="Grimwood J."/>
            <person name="Gundlach H."/>
            <person name="Henrissat B."/>
            <person name="Napoli C."/>
            <person name="McDonald S.M."/>
            <person name="Parker M.S."/>
            <person name="Rombauts S."/>
            <person name="Salamov A."/>
            <person name="Von Dassow P."/>
            <person name="Badger J.H."/>
            <person name="Coutinho P.M."/>
            <person name="Demir E."/>
            <person name="Dubchak I."/>
            <person name="Gentemann C."/>
            <person name="Eikrem W."/>
            <person name="Gready J.E."/>
            <person name="John U."/>
            <person name="Lanier W."/>
            <person name="Lindquist E.A."/>
            <person name="Lucas S."/>
            <person name="Mayer K.F."/>
            <person name="Moreau H."/>
            <person name="Not F."/>
            <person name="Otillar R."/>
            <person name="Panaud O."/>
            <person name="Pangilinan J."/>
            <person name="Paulsen I."/>
            <person name="Piegu B."/>
            <person name="Poliakov A."/>
            <person name="Robbens S."/>
            <person name="Schmutz J."/>
            <person name="Toulza E."/>
            <person name="Wyss T."/>
            <person name="Zelensky A."/>
            <person name="Zhou K."/>
            <person name="Armbrust E.V."/>
            <person name="Bhattacharya D."/>
            <person name="Goodenough U.W."/>
            <person name="Van de Peer Y."/>
            <person name="Grigoriev I.V."/>
        </authorList>
    </citation>
    <scope>NUCLEOTIDE SEQUENCE [LARGE SCALE GENOMIC DNA]</scope>
    <source>
        <strain evidence="8">RCC299 / NOUM17</strain>
    </source>
</reference>
<dbReference type="OMA" id="MNWSITD"/>
<dbReference type="Proteomes" id="UP000002009">
    <property type="component" value="Chromosome 2"/>
</dbReference>
<dbReference type="GO" id="GO:0030246">
    <property type="term" value="F:carbohydrate binding"/>
    <property type="evidence" value="ECO:0007669"/>
    <property type="project" value="UniProtKB-UniRule"/>
</dbReference>
<dbReference type="AlphaFoldDB" id="C1DYU3"/>
<evidence type="ECO:0000256" key="5">
    <source>
        <dbReference type="PIRNR" id="PIRNR016020"/>
    </source>
</evidence>
<keyword evidence="4 5" id="KW-0413">Isomerase</keyword>
<evidence type="ECO:0000256" key="3">
    <source>
        <dbReference type="ARBA" id="ARBA00012083"/>
    </source>
</evidence>
<dbReference type="EC" id="5.1.3.15" evidence="3 5"/>
<dbReference type="PANTHER" id="PTHR11122">
    <property type="entry name" value="APOSPORY-ASSOCIATED PROTEIN C-RELATED"/>
    <property type="match status" value="1"/>
</dbReference>
<dbReference type="PANTHER" id="PTHR11122:SF39">
    <property type="entry name" value="GLUCOSE-6-PHOSPHATE 1-EPIMERASE"/>
    <property type="match status" value="1"/>
</dbReference>
<accession>C1DYU3</accession>
<evidence type="ECO:0000313" key="8">
    <source>
        <dbReference type="Proteomes" id="UP000002009"/>
    </source>
</evidence>
<dbReference type="GeneID" id="8241420"/>
<dbReference type="InterPro" id="IPR014718">
    <property type="entry name" value="GH-type_carb-bd"/>
</dbReference>
<comment type="similarity">
    <text evidence="2 5">Belongs to the glucose-6-phosphate 1-epimerase family.</text>
</comment>
<proteinExistence type="inferred from homology"/>
<dbReference type="RefSeq" id="XP_002500230.1">
    <property type="nucleotide sequence ID" value="XM_002500184.1"/>
</dbReference>
<dbReference type="CDD" id="cd09020">
    <property type="entry name" value="D-hex-6-P-epi_like"/>
    <property type="match status" value="1"/>
</dbReference>